<dbReference type="Proteomes" id="UP001565236">
    <property type="component" value="Unassembled WGS sequence"/>
</dbReference>
<protein>
    <submittedName>
        <fullName evidence="1">Uncharacterized protein</fullName>
    </submittedName>
</protein>
<keyword evidence="2" id="KW-1185">Reference proteome</keyword>
<sequence length="68" mass="7965">MSELETISERNVELWNDIEQLVCKIHEQSMSIEDLIDKVRSFDKYDATNLLDVGMKIAYCLGRFNPQQ</sequence>
<dbReference type="RefSeq" id="WP_369940462.1">
    <property type="nucleotide sequence ID" value="NZ_JBCLUF010000003.1"/>
</dbReference>
<accession>A0ABV4DNW8</accession>
<reference evidence="1 2" key="1">
    <citation type="submission" date="2024-03" db="EMBL/GenBank/DDBJ databases">
        <title>Mouse gut bacterial collection (mGBC) of GemPharmatech.</title>
        <authorList>
            <person name="He Y."/>
            <person name="Dong L."/>
            <person name="Wu D."/>
            <person name="Gao X."/>
            <person name="Lin Z."/>
        </authorList>
    </citation>
    <scope>NUCLEOTIDE SEQUENCE [LARGE SCALE GENOMIC DNA]</scope>
    <source>
        <strain evidence="1 2">15-30</strain>
    </source>
</reference>
<evidence type="ECO:0000313" key="2">
    <source>
        <dbReference type="Proteomes" id="UP001565236"/>
    </source>
</evidence>
<name>A0ABV4DNW8_9LACO</name>
<comment type="caution">
    <text evidence="1">The sequence shown here is derived from an EMBL/GenBank/DDBJ whole genome shotgun (WGS) entry which is preliminary data.</text>
</comment>
<organism evidence="1 2">
    <name type="scientific">Ligilactobacillus faecis</name>
    <dbReference type="NCBI Taxonomy" id="762833"/>
    <lineage>
        <taxon>Bacteria</taxon>
        <taxon>Bacillati</taxon>
        <taxon>Bacillota</taxon>
        <taxon>Bacilli</taxon>
        <taxon>Lactobacillales</taxon>
        <taxon>Lactobacillaceae</taxon>
        <taxon>Ligilactobacillus</taxon>
    </lineage>
</organism>
<proteinExistence type="predicted"/>
<gene>
    <name evidence="1" type="ORF">AALT52_01495</name>
</gene>
<evidence type="ECO:0000313" key="1">
    <source>
        <dbReference type="EMBL" id="MEY8661573.1"/>
    </source>
</evidence>
<dbReference type="EMBL" id="JBCLUF010000003">
    <property type="protein sequence ID" value="MEY8661573.1"/>
    <property type="molecule type" value="Genomic_DNA"/>
</dbReference>